<evidence type="ECO:0000256" key="6">
    <source>
        <dbReference type="ARBA" id="ARBA00023136"/>
    </source>
</evidence>
<feature type="domain" description="ABC transmembrane type-1" evidence="8">
    <location>
        <begin position="72"/>
        <end position="252"/>
    </location>
</feature>
<dbReference type="InterPro" id="IPR035906">
    <property type="entry name" value="MetI-like_sf"/>
</dbReference>
<dbReference type="SUPFAM" id="SSF161098">
    <property type="entry name" value="MetI-like"/>
    <property type="match status" value="1"/>
</dbReference>
<keyword evidence="5 7" id="KW-1133">Transmembrane helix</keyword>
<evidence type="ECO:0000313" key="10">
    <source>
        <dbReference type="Proteomes" id="UP001081071"/>
    </source>
</evidence>
<dbReference type="Gene3D" id="1.10.3720.10">
    <property type="entry name" value="MetI-like"/>
    <property type="match status" value="1"/>
</dbReference>
<evidence type="ECO:0000256" key="7">
    <source>
        <dbReference type="RuleBase" id="RU363032"/>
    </source>
</evidence>
<evidence type="ECO:0000256" key="1">
    <source>
        <dbReference type="ARBA" id="ARBA00004651"/>
    </source>
</evidence>
<feature type="transmembrane region" description="Helical" evidence="7">
    <location>
        <begin position="138"/>
        <end position="157"/>
    </location>
</feature>
<evidence type="ECO:0000256" key="3">
    <source>
        <dbReference type="ARBA" id="ARBA00022475"/>
    </source>
</evidence>
<gene>
    <name evidence="9" type="ORF">O4220_23775</name>
</gene>
<keyword evidence="2 7" id="KW-0813">Transport</keyword>
<dbReference type="Proteomes" id="UP001081071">
    <property type="component" value="Unassembled WGS sequence"/>
</dbReference>
<dbReference type="InterPro" id="IPR000515">
    <property type="entry name" value="MetI-like"/>
</dbReference>
<evidence type="ECO:0000256" key="2">
    <source>
        <dbReference type="ARBA" id="ARBA00022448"/>
    </source>
</evidence>
<organism evidence="9 10">
    <name type="scientific">Rhodococcus ruber</name>
    <dbReference type="NCBI Taxonomy" id="1830"/>
    <lineage>
        <taxon>Bacteria</taxon>
        <taxon>Bacillati</taxon>
        <taxon>Actinomycetota</taxon>
        <taxon>Actinomycetes</taxon>
        <taxon>Mycobacteriales</taxon>
        <taxon>Nocardiaceae</taxon>
        <taxon>Rhodococcus</taxon>
    </lineage>
</organism>
<dbReference type="CDD" id="cd06261">
    <property type="entry name" value="TM_PBP2"/>
    <property type="match status" value="1"/>
</dbReference>
<feature type="transmembrane region" description="Helical" evidence="7">
    <location>
        <begin position="76"/>
        <end position="97"/>
    </location>
</feature>
<feature type="transmembrane region" description="Helical" evidence="7">
    <location>
        <begin position="178"/>
        <end position="209"/>
    </location>
</feature>
<evidence type="ECO:0000259" key="8">
    <source>
        <dbReference type="PROSITE" id="PS50928"/>
    </source>
</evidence>
<feature type="transmembrane region" description="Helical" evidence="7">
    <location>
        <begin position="109"/>
        <end position="132"/>
    </location>
</feature>
<dbReference type="RefSeq" id="WP_269608004.1">
    <property type="nucleotide sequence ID" value="NZ_JAPWIJ010000012.1"/>
</dbReference>
<comment type="caution">
    <text evidence="9">The sequence shown here is derived from an EMBL/GenBank/DDBJ whole genome shotgun (WGS) entry which is preliminary data.</text>
</comment>
<keyword evidence="4 7" id="KW-0812">Transmembrane</keyword>
<sequence length="270" mass="28864">MTSAALRTAPVFRVRTVMPSATQKAIAPVVLVLVWAALSSSGLFAADTIPGPVPVAGRMLEMAATSAFWTDIASTMTGWALGLLYSTIIAVPVGILLGTSDFAYRSCRFIIEFLRSIPTLGIIPLVALIYGTTRQTELTVVVAACVWPILLQTMYGVRDVDGAALEAARSYRLTRFQVIRFVIVPSATPFVATGFRIAAVMAMLLAIGIELLAAVPGIGKTLARAQMNAQMVDVFALTLVTALMGVAVLYLFAAAERRLCRWHPSQRSAS</sequence>
<evidence type="ECO:0000256" key="4">
    <source>
        <dbReference type="ARBA" id="ARBA00022692"/>
    </source>
</evidence>
<keyword evidence="3" id="KW-1003">Cell membrane</keyword>
<dbReference type="PANTHER" id="PTHR30151">
    <property type="entry name" value="ALKANE SULFONATE ABC TRANSPORTER-RELATED, MEMBRANE SUBUNIT"/>
    <property type="match status" value="1"/>
</dbReference>
<keyword evidence="6 7" id="KW-0472">Membrane</keyword>
<dbReference type="PROSITE" id="PS50928">
    <property type="entry name" value="ABC_TM1"/>
    <property type="match status" value="1"/>
</dbReference>
<comment type="subcellular location">
    <subcellularLocation>
        <location evidence="1 7">Cell membrane</location>
        <topology evidence="1 7">Multi-pass membrane protein</topology>
    </subcellularLocation>
</comment>
<name>A0ABT4MKN7_9NOCA</name>
<accession>A0ABT4MKN7</accession>
<evidence type="ECO:0000313" key="9">
    <source>
        <dbReference type="EMBL" id="MCZ4521549.1"/>
    </source>
</evidence>
<comment type="similarity">
    <text evidence="7">Belongs to the binding-protein-dependent transport system permease family.</text>
</comment>
<keyword evidence="10" id="KW-1185">Reference proteome</keyword>
<proteinExistence type="inferred from homology"/>
<dbReference type="Pfam" id="PF00528">
    <property type="entry name" value="BPD_transp_1"/>
    <property type="match status" value="1"/>
</dbReference>
<evidence type="ECO:0000256" key="5">
    <source>
        <dbReference type="ARBA" id="ARBA00022989"/>
    </source>
</evidence>
<protein>
    <submittedName>
        <fullName evidence="9">ABC transporter permease</fullName>
    </submittedName>
</protein>
<reference evidence="9" key="1">
    <citation type="submission" date="2022-12" db="EMBL/GenBank/DDBJ databases">
        <authorList>
            <person name="Krivoruchko A.V."/>
            <person name="Elkin A."/>
        </authorList>
    </citation>
    <scope>NUCLEOTIDE SEQUENCE</scope>
    <source>
        <strain evidence="9">IEGM 1391</strain>
    </source>
</reference>
<dbReference type="EMBL" id="JAPWIJ010000012">
    <property type="protein sequence ID" value="MCZ4521549.1"/>
    <property type="molecule type" value="Genomic_DNA"/>
</dbReference>
<dbReference type="PANTHER" id="PTHR30151:SF38">
    <property type="entry name" value="ALIPHATIC SULFONATES TRANSPORT PERMEASE PROTEIN SSUC-RELATED"/>
    <property type="match status" value="1"/>
</dbReference>
<feature type="transmembrane region" description="Helical" evidence="7">
    <location>
        <begin position="229"/>
        <end position="253"/>
    </location>
</feature>